<proteinExistence type="predicted"/>
<dbReference type="RefSeq" id="XP_040705966.1">
    <property type="nucleotide sequence ID" value="XM_040844441.1"/>
</dbReference>
<keyword evidence="2" id="KW-0732">Signal</keyword>
<dbReference type="VEuPathDB" id="FungiDB:ASPSYDRAFT_27811"/>
<evidence type="ECO:0000256" key="1">
    <source>
        <dbReference type="SAM" id="MobiDB-lite"/>
    </source>
</evidence>
<name>A0A1L9TRU3_9EURO</name>
<organism evidence="3 4">
    <name type="scientific">Aspergillus sydowii CBS 593.65</name>
    <dbReference type="NCBI Taxonomy" id="1036612"/>
    <lineage>
        <taxon>Eukaryota</taxon>
        <taxon>Fungi</taxon>
        <taxon>Dikarya</taxon>
        <taxon>Ascomycota</taxon>
        <taxon>Pezizomycotina</taxon>
        <taxon>Eurotiomycetes</taxon>
        <taxon>Eurotiomycetidae</taxon>
        <taxon>Eurotiales</taxon>
        <taxon>Aspergillaceae</taxon>
        <taxon>Aspergillus</taxon>
        <taxon>Aspergillus subgen. Nidulantes</taxon>
    </lineage>
</organism>
<feature type="signal peptide" evidence="2">
    <location>
        <begin position="1"/>
        <end position="18"/>
    </location>
</feature>
<evidence type="ECO:0000256" key="2">
    <source>
        <dbReference type="SAM" id="SignalP"/>
    </source>
</evidence>
<reference evidence="4" key="1">
    <citation type="journal article" date="2017" name="Genome Biol.">
        <title>Comparative genomics reveals high biological diversity and specific adaptations in the industrially and medically important fungal genus Aspergillus.</title>
        <authorList>
            <person name="de Vries R.P."/>
            <person name="Riley R."/>
            <person name="Wiebenga A."/>
            <person name="Aguilar-Osorio G."/>
            <person name="Amillis S."/>
            <person name="Uchima C.A."/>
            <person name="Anderluh G."/>
            <person name="Asadollahi M."/>
            <person name="Askin M."/>
            <person name="Barry K."/>
            <person name="Battaglia E."/>
            <person name="Bayram O."/>
            <person name="Benocci T."/>
            <person name="Braus-Stromeyer S.A."/>
            <person name="Caldana C."/>
            <person name="Canovas D."/>
            <person name="Cerqueira G.C."/>
            <person name="Chen F."/>
            <person name="Chen W."/>
            <person name="Choi C."/>
            <person name="Clum A."/>
            <person name="Dos Santos R.A."/>
            <person name="Damasio A.R."/>
            <person name="Diallinas G."/>
            <person name="Emri T."/>
            <person name="Fekete E."/>
            <person name="Flipphi M."/>
            <person name="Freyberg S."/>
            <person name="Gallo A."/>
            <person name="Gournas C."/>
            <person name="Habgood R."/>
            <person name="Hainaut M."/>
            <person name="Harispe M.L."/>
            <person name="Henrissat B."/>
            <person name="Hilden K.S."/>
            <person name="Hope R."/>
            <person name="Hossain A."/>
            <person name="Karabika E."/>
            <person name="Karaffa L."/>
            <person name="Karanyi Z."/>
            <person name="Krasevec N."/>
            <person name="Kuo A."/>
            <person name="Kusch H."/>
            <person name="LaButti K."/>
            <person name="Lagendijk E.L."/>
            <person name="Lapidus A."/>
            <person name="Levasseur A."/>
            <person name="Lindquist E."/>
            <person name="Lipzen A."/>
            <person name="Logrieco A.F."/>
            <person name="MacCabe A."/>
            <person name="Maekelae M.R."/>
            <person name="Malavazi I."/>
            <person name="Melin P."/>
            <person name="Meyer V."/>
            <person name="Mielnichuk N."/>
            <person name="Miskei M."/>
            <person name="Molnar A.P."/>
            <person name="Mule G."/>
            <person name="Ngan C.Y."/>
            <person name="Orejas M."/>
            <person name="Orosz E."/>
            <person name="Ouedraogo J.P."/>
            <person name="Overkamp K.M."/>
            <person name="Park H.-S."/>
            <person name="Perrone G."/>
            <person name="Piumi F."/>
            <person name="Punt P.J."/>
            <person name="Ram A.F."/>
            <person name="Ramon A."/>
            <person name="Rauscher S."/>
            <person name="Record E."/>
            <person name="Riano-Pachon D.M."/>
            <person name="Robert V."/>
            <person name="Roehrig J."/>
            <person name="Ruller R."/>
            <person name="Salamov A."/>
            <person name="Salih N.S."/>
            <person name="Samson R.A."/>
            <person name="Sandor E."/>
            <person name="Sanguinetti M."/>
            <person name="Schuetze T."/>
            <person name="Sepcic K."/>
            <person name="Shelest E."/>
            <person name="Sherlock G."/>
            <person name="Sophianopoulou V."/>
            <person name="Squina F.M."/>
            <person name="Sun H."/>
            <person name="Susca A."/>
            <person name="Todd R.B."/>
            <person name="Tsang A."/>
            <person name="Unkles S.E."/>
            <person name="van de Wiele N."/>
            <person name="van Rossen-Uffink D."/>
            <person name="Oliveira J.V."/>
            <person name="Vesth T.C."/>
            <person name="Visser J."/>
            <person name="Yu J.-H."/>
            <person name="Zhou M."/>
            <person name="Andersen M.R."/>
            <person name="Archer D.B."/>
            <person name="Baker S.E."/>
            <person name="Benoit I."/>
            <person name="Brakhage A.A."/>
            <person name="Braus G.H."/>
            <person name="Fischer R."/>
            <person name="Frisvad J.C."/>
            <person name="Goldman G.H."/>
            <person name="Houbraken J."/>
            <person name="Oakley B."/>
            <person name="Pocsi I."/>
            <person name="Scazzocchio C."/>
            <person name="Seiboth B."/>
            <person name="vanKuyk P.A."/>
            <person name="Wortman J."/>
            <person name="Dyer P.S."/>
            <person name="Grigoriev I.V."/>
        </authorList>
    </citation>
    <scope>NUCLEOTIDE SEQUENCE [LARGE SCALE GENOMIC DNA]</scope>
    <source>
        <strain evidence="4">CBS 593.65</strain>
    </source>
</reference>
<keyword evidence="4" id="KW-1185">Reference proteome</keyword>
<evidence type="ECO:0000313" key="3">
    <source>
        <dbReference type="EMBL" id="OJJ62160.1"/>
    </source>
</evidence>
<dbReference type="EMBL" id="KV878583">
    <property type="protein sequence ID" value="OJJ62160.1"/>
    <property type="molecule type" value="Genomic_DNA"/>
</dbReference>
<gene>
    <name evidence="3" type="ORF">ASPSYDRAFT_27811</name>
</gene>
<protein>
    <recommendedName>
        <fullName evidence="5">Secreted protein</fullName>
    </recommendedName>
</protein>
<dbReference type="AlphaFoldDB" id="A0A1L9TRU3"/>
<accession>A0A1L9TRU3</accession>
<evidence type="ECO:0000313" key="4">
    <source>
        <dbReference type="Proteomes" id="UP000184356"/>
    </source>
</evidence>
<feature type="chain" id="PRO_5012115066" description="Secreted protein" evidence="2">
    <location>
        <begin position="19"/>
        <end position="114"/>
    </location>
</feature>
<feature type="region of interest" description="Disordered" evidence="1">
    <location>
        <begin position="50"/>
        <end position="79"/>
    </location>
</feature>
<evidence type="ECO:0008006" key="5">
    <source>
        <dbReference type="Google" id="ProtNLM"/>
    </source>
</evidence>
<sequence>MRPACSLAPLLLVPLSTASTHLIPSFSSSIHSAAAPLPFRIVIGHSRLSTGHHRDFSPHQQATSPSKRDPPQRYDTVPVQSCRLTTRLTAVVWEAPLSKAPTPSLSINSSSRPL</sequence>
<dbReference type="Proteomes" id="UP000184356">
    <property type="component" value="Unassembled WGS sequence"/>
</dbReference>
<dbReference type="GeneID" id="63760514"/>